<accession>A0A7T7L186</accession>
<evidence type="ECO:0000313" key="3">
    <source>
        <dbReference type="Proteomes" id="UP000595636"/>
    </source>
</evidence>
<feature type="region of interest" description="Disordered" evidence="1">
    <location>
        <begin position="296"/>
        <end position="322"/>
    </location>
</feature>
<name>A0A7T7L186_9ACTN</name>
<sequence>MGSRVVDEFGSPWPADDSGLWSAVSAPEAACLGADGRGMAITAGAGDRSPYVQRIFSPALDLDDCTELRLWLRISLVSPRLILEAGADPADLPWQRRLCVERPDSWELQRLWLGDMPSGLRRGLGVLRLRCPAPAPAFGAAVDDLVAGTPEALRDAGDALLGRLDGLVPDVPAFFDVPPDQPPPYVSIGPCAVLPAPPQSGGDVVDNETAHGAYVRPRPQQLRLDYRIEAFAAAHSDRARITEAITAELARDPRLLVFDEPLALCPLEPGPLSTGPYRPPATPLYYRLLVPQETGPRRPYAFGRPLLTTGRPDSPLREGTPR</sequence>
<dbReference type="RefSeq" id="WP_200399432.1">
    <property type="nucleotide sequence ID" value="NZ_CP066831.1"/>
</dbReference>
<proteinExistence type="predicted"/>
<keyword evidence="3" id="KW-1185">Reference proteome</keyword>
<dbReference type="EMBL" id="CP066831">
    <property type="protein sequence ID" value="QQM44586.1"/>
    <property type="molecule type" value="Genomic_DNA"/>
</dbReference>
<dbReference type="AlphaFoldDB" id="A0A7T7L186"/>
<evidence type="ECO:0000313" key="2">
    <source>
        <dbReference type="EMBL" id="QQM44586.1"/>
    </source>
</evidence>
<gene>
    <name evidence="2" type="ORF">JEQ17_37725</name>
</gene>
<protein>
    <submittedName>
        <fullName evidence="2">Uncharacterized protein</fullName>
    </submittedName>
</protein>
<dbReference type="Proteomes" id="UP000595636">
    <property type="component" value="Chromosome"/>
</dbReference>
<organism evidence="2 3">
    <name type="scientific">Streptomyces liliifuscus</name>
    <dbReference type="NCBI Taxonomy" id="2797636"/>
    <lineage>
        <taxon>Bacteria</taxon>
        <taxon>Bacillati</taxon>
        <taxon>Actinomycetota</taxon>
        <taxon>Actinomycetes</taxon>
        <taxon>Kitasatosporales</taxon>
        <taxon>Streptomycetaceae</taxon>
        <taxon>Streptomyces</taxon>
    </lineage>
</organism>
<evidence type="ECO:0000256" key="1">
    <source>
        <dbReference type="SAM" id="MobiDB-lite"/>
    </source>
</evidence>
<dbReference type="KEGG" id="slf:JEQ17_37725"/>
<reference evidence="2 3" key="1">
    <citation type="submission" date="2020-12" db="EMBL/GenBank/DDBJ databases">
        <title>A novel species.</title>
        <authorList>
            <person name="Li K."/>
        </authorList>
    </citation>
    <scope>NUCLEOTIDE SEQUENCE [LARGE SCALE GENOMIC DNA]</scope>
    <source>
        <strain evidence="2 3">ZYC-3</strain>
    </source>
</reference>